<dbReference type="Proteomes" id="UP001270362">
    <property type="component" value="Unassembled WGS sequence"/>
</dbReference>
<feature type="compositionally biased region" description="Basic and acidic residues" evidence="10">
    <location>
        <begin position="10"/>
        <end position="19"/>
    </location>
</feature>
<protein>
    <recommendedName>
        <fullName evidence="13">Tom7-domain-containing protein</fullName>
    </recommendedName>
</protein>
<proteinExistence type="inferred from homology"/>
<evidence type="ECO:0000256" key="7">
    <source>
        <dbReference type="ARBA" id="ARBA00022989"/>
    </source>
</evidence>
<evidence type="ECO:0000256" key="4">
    <source>
        <dbReference type="ARBA" id="ARBA00022692"/>
    </source>
</evidence>
<evidence type="ECO:0000313" key="12">
    <source>
        <dbReference type="Proteomes" id="UP001270362"/>
    </source>
</evidence>
<dbReference type="Pfam" id="PF08038">
    <property type="entry name" value="Tom7"/>
    <property type="match status" value="1"/>
</dbReference>
<keyword evidence="3" id="KW-0813">Transport</keyword>
<dbReference type="EMBL" id="JAULSO010000003">
    <property type="protein sequence ID" value="KAK3684838.1"/>
    <property type="molecule type" value="Genomic_DNA"/>
</dbReference>
<sequence>MEVALHRQKTAPDRLESKPHLASFHRPANNTQRRLESSRIPTPPTATMMFALSEESKERISRIIEVSRIAIHYGYLPLVLYLGTPSSILAL</sequence>
<name>A0AAE0X4C8_9PEZI</name>
<reference evidence="11" key="1">
    <citation type="journal article" date="2023" name="Mol. Phylogenet. Evol.">
        <title>Genome-scale phylogeny and comparative genomics of the fungal order Sordariales.</title>
        <authorList>
            <person name="Hensen N."/>
            <person name="Bonometti L."/>
            <person name="Westerberg I."/>
            <person name="Brannstrom I.O."/>
            <person name="Guillou S."/>
            <person name="Cros-Aarteil S."/>
            <person name="Calhoun S."/>
            <person name="Haridas S."/>
            <person name="Kuo A."/>
            <person name="Mondo S."/>
            <person name="Pangilinan J."/>
            <person name="Riley R."/>
            <person name="LaButti K."/>
            <person name="Andreopoulos B."/>
            <person name="Lipzen A."/>
            <person name="Chen C."/>
            <person name="Yan M."/>
            <person name="Daum C."/>
            <person name="Ng V."/>
            <person name="Clum A."/>
            <person name="Steindorff A."/>
            <person name="Ohm R.A."/>
            <person name="Martin F."/>
            <person name="Silar P."/>
            <person name="Natvig D.O."/>
            <person name="Lalanne C."/>
            <person name="Gautier V."/>
            <person name="Ament-Velasquez S.L."/>
            <person name="Kruys A."/>
            <person name="Hutchinson M.I."/>
            <person name="Powell A.J."/>
            <person name="Barry K."/>
            <person name="Miller A.N."/>
            <person name="Grigoriev I.V."/>
            <person name="Debuchy R."/>
            <person name="Gladieux P."/>
            <person name="Hiltunen Thoren M."/>
            <person name="Johannesson H."/>
        </authorList>
    </citation>
    <scope>NUCLEOTIDE SEQUENCE</scope>
    <source>
        <strain evidence="11">CBS 314.62</strain>
    </source>
</reference>
<keyword evidence="12" id="KW-1185">Reference proteome</keyword>
<comment type="similarity">
    <text evidence="2">Belongs to the Tom7 family.</text>
</comment>
<evidence type="ECO:0008006" key="13">
    <source>
        <dbReference type="Google" id="ProtNLM"/>
    </source>
</evidence>
<comment type="subcellular location">
    <subcellularLocation>
        <location evidence="1">Mitochondrion outer membrane</location>
        <topology evidence="1">Single-pass membrane protein</topology>
    </subcellularLocation>
</comment>
<dbReference type="GO" id="GO:0005742">
    <property type="term" value="C:mitochondrial outer membrane translocase complex"/>
    <property type="evidence" value="ECO:0007669"/>
    <property type="project" value="InterPro"/>
</dbReference>
<evidence type="ECO:0000256" key="10">
    <source>
        <dbReference type="SAM" id="MobiDB-lite"/>
    </source>
</evidence>
<evidence type="ECO:0000256" key="5">
    <source>
        <dbReference type="ARBA" id="ARBA00022787"/>
    </source>
</evidence>
<comment type="caution">
    <text evidence="11">The sequence shown here is derived from an EMBL/GenBank/DDBJ whole genome shotgun (WGS) entry which is preliminary data.</text>
</comment>
<reference evidence="11" key="2">
    <citation type="submission" date="2023-06" db="EMBL/GenBank/DDBJ databases">
        <authorList>
            <consortium name="Lawrence Berkeley National Laboratory"/>
            <person name="Haridas S."/>
            <person name="Hensen N."/>
            <person name="Bonometti L."/>
            <person name="Westerberg I."/>
            <person name="Brannstrom I.O."/>
            <person name="Guillou S."/>
            <person name="Cros-Aarteil S."/>
            <person name="Calhoun S."/>
            <person name="Kuo A."/>
            <person name="Mondo S."/>
            <person name="Pangilinan J."/>
            <person name="Riley R."/>
            <person name="Labutti K."/>
            <person name="Andreopoulos B."/>
            <person name="Lipzen A."/>
            <person name="Chen C."/>
            <person name="Yanf M."/>
            <person name="Daum C."/>
            <person name="Ng V."/>
            <person name="Clum A."/>
            <person name="Steindorff A."/>
            <person name="Ohm R."/>
            <person name="Martin F."/>
            <person name="Silar P."/>
            <person name="Natvig D."/>
            <person name="Lalanne C."/>
            <person name="Gautier V."/>
            <person name="Ament-Velasquez S.L."/>
            <person name="Kruys A."/>
            <person name="Hutchinson M.I."/>
            <person name="Powell A.J."/>
            <person name="Barry K."/>
            <person name="Miller A.N."/>
            <person name="Grigoriev I.V."/>
            <person name="Debuchy R."/>
            <person name="Gladieux P."/>
            <person name="Thoren M.H."/>
            <person name="Johannesson H."/>
        </authorList>
    </citation>
    <scope>NUCLEOTIDE SEQUENCE</scope>
    <source>
        <strain evidence="11">CBS 314.62</strain>
    </source>
</reference>
<keyword evidence="5" id="KW-1000">Mitochondrion outer membrane</keyword>
<keyword evidence="6" id="KW-0653">Protein transport</keyword>
<dbReference type="AlphaFoldDB" id="A0AAE0X4C8"/>
<keyword evidence="4" id="KW-0812">Transmembrane</keyword>
<keyword evidence="8" id="KW-0496">Mitochondrion</keyword>
<gene>
    <name evidence="11" type="ORF">B0T22DRAFT_464278</name>
</gene>
<dbReference type="InterPro" id="IPR012621">
    <property type="entry name" value="Tom7"/>
</dbReference>
<dbReference type="GO" id="GO:0030150">
    <property type="term" value="P:protein import into mitochondrial matrix"/>
    <property type="evidence" value="ECO:0007669"/>
    <property type="project" value="InterPro"/>
</dbReference>
<keyword evidence="9" id="KW-0472">Membrane</keyword>
<evidence type="ECO:0000313" key="11">
    <source>
        <dbReference type="EMBL" id="KAK3684838.1"/>
    </source>
</evidence>
<evidence type="ECO:0000256" key="8">
    <source>
        <dbReference type="ARBA" id="ARBA00023128"/>
    </source>
</evidence>
<evidence type="ECO:0000256" key="2">
    <source>
        <dbReference type="ARBA" id="ARBA00010917"/>
    </source>
</evidence>
<organism evidence="11 12">
    <name type="scientific">Podospora appendiculata</name>
    <dbReference type="NCBI Taxonomy" id="314037"/>
    <lineage>
        <taxon>Eukaryota</taxon>
        <taxon>Fungi</taxon>
        <taxon>Dikarya</taxon>
        <taxon>Ascomycota</taxon>
        <taxon>Pezizomycotina</taxon>
        <taxon>Sordariomycetes</taxon>
        <taxon>Sordariomycetidae</taxon>
        <taxon>Sordariales</taxon>
        <taxon>Podosporaceae</taxon>
        <taxon>Podospora</taxon>
    </lineage>
</organism>
<evidence type="ECO:0000256" key="6">
    <source>
        <dbReference type="ARBA" id="ARBA00022927"/>
    </source>
</evidence>
<evidence type="ECO:0000256" key="1">
    <source>
        <dbReference type="ARBA" id="ARBA00004572"/>
    </source>
</evidence>
<evidence type="ECO:0000256" key="3">
    <source>
        <dbReference type="ARBA" id="ARBA00022448"/>
    </source>
</evidence>
<evidence type="ECO:0000256" key="9">
    <source>
        <dbReference type="ARBA" id="ARBA00023136"/>
    </source>
</evidence>
<accession>A0AAE0X4C8</accession>
<keyword evidence="7" id="KW-1133">Transmembrane helix</keyword>
<feature type="region of interest" description="Disordered" evidence="10">
    <location>
        <begin position="1"/>
        <end position="43"/>
    </location>
</feature>